<accession>A0A5N7CCW0</accession>
<dbReference type="EMBL" id="ML735243">
    <property type="protein sequence ID" value="KAE8391749.1"/>
    <property type="molecule type" value="Genomic_DNA"/>
</dbReference>
<gene>
    <name evidence="2" type="ORF">BDV23DRAFT_152900</name>
</gene>
<dbReference type="Pfam" id="PF12937">
    <property type="entry name" value="F-box-like"/>
    <property type="match status" value="1"/>
</dbReference>
<proteinExistence type="predicted"/>
<name>A0A5N7CCW0_PETAA</name>
<evidence type="ECO:0000259" key="1">
    <source>
        <dbReference type="PROSITE" id="PS50181"/>
    </source>
</evidence>
<dbReference type="InterPro" id="IPR036047">
    <property type="entry name" value="F-box-like_dom_sf"/>
</dbReference>
<dbReference type="InterPro" id="IPR001810">
    <property type="entry name" value="F-box_dom"/>
</dbReference>
<dbReference type="OrthoDB" id="5130616at2759"/>
<protein>
    <recommendedName>
        <fullName evidence="1">F-box domain-containing protein</fullName>
    </recommendedName>
</protein>
<sequence>MLSMLPAELLLSIASYLDSHTDTLRLASCCRAFYPLLLPKVFTSLDLIEQRNGHLSHLVHTLAFKPALAQEVRTFRVSHGWRLTSGVRYEQEVILPVLKSTLGPDDNLSTWEWELQSRGNNDAWTVLLLALLPNLENLVLQVHEFSNYTLEWMVRIAEKESSGLSKLRHFTVVCSDVDGGLSSSHFLPILRLPSLRSFCGHMICDGGSSDEEYAEDQAFDAASYEPDNVRYSNVTHIHLKSSCSRRGFANLISAPKSLESFIFEHSDNTNYPDDEGMYASRYYPPLQRHQETLQTLTLTEECTNNYAAYQIHDYDYVGSFAGFSALKELRLQISHILDWDRGWSDLNKTSRNRFSDVLPLSLESLILDGLETEHITEIAEAFKDLLLGGKCRCLNLTYLEIKGNWMHVQQSTEESNAKPRPIPAMLEEFADFKVELELLCSAAGVGFHLRDLHVEDIIKQNGLYGFWSDAL</sequence>
<dbReference type="CDD" id="cd09917">
    <property type="entry name" value="F-box_SF"/>
    <property type="match status" value="1"/>
</dbReference>
<dbReference type="SUPFAM" id="SSF81383">
    <property type="entry name" value="F-box domain"/>
    <property type="match status" value="1"/>
</dbReference>
<dbReference type="Proteomes" id="UP000326877">
    <property type="component" value="Unassembled WGS sequence"/>
</dbReference>
<evidence type="ECO:0000313" key="2">
    <source>
        <dbReference type="EMBL" id="KAE8391749.1"/>
    </source>
</evidence>
<organism evidence="2">
    <name type="scientific">Petromyces alliaceus</name>
    <name type="common">Aspergillus alliaceus</name>
    <dbReference type="NCBI Taxonomy" id="209559"/>
    <lineage>
        <taxon>Eukaryota</taxon>
        <taxon>Fungi</taxon>
        <taxon>Dikarya</taxon>
        <taxon>Ascomycota</taxon>
        <taxon>Pezizomycotina</taxon>
        <taxon>Eurotiomycetes</taxon>
        <taxon>Eurotiomycetidae</taxon>
        <taxon>Eurotiales</taxon>
        <taxon>Aspergillaceae</taxon>
        <taxon>Aspergillus</taxon>
        <taxon>Aspergillus subgen. Circumdati</taxon>
    </lineage>
</organism>
<feature type="domain" description="F-box" evidence="1">
    <location>
        <begin position="1"/>
        <end position="45"/>
    </location>
</feature>
<dbReference type="Pfam" id="PF24969">
    <property type="entry name" value="LRR_15"/>
    <property type="match status" value="1"/>
</dbReference>
<dbReference type="AlphaFoldDB" id="A0A5N7CCW0"/>
<dbReference type="PROSITE" id="PS50181">
    <property type="entry name" value="FBOX"/>
    <property type="match status" value="1"/>
</dbReference>
<reference evidence="2" key="1">
    <citation type="submission" date="2019-04" db="EMBL/GenBank/DDBJ databases">
        <title>Friends and foes A comparative genomics studyof 23 Aspergillus species from section Flavi.</title>
        <authorList>
            <consortium name="DOE Joint Genome Institute"/>
            <person name="Kjaerbolling I."/>
            <person name="Vesth T."/>
            <person name="Frisvad J.C."/>
            <person name="Nybo J.L."/>
            <person name="Theobald S."/>
            <person name="Kildgaard S."/>
            <person name="Isbrandt T."/>
            <person name="Kuo A."/>
            <person name="Sato A."/>
            <person name="Lyhne E.K."/>
            <person name="Kogle M.E."/>
            <person name="Wiebenga A."/>
            <person name="Kun R.S."/>
            <person name="Lubbers R.J."/>
            <person name="Makela M.R."/>
            <person name="Barry K."/>
            <person name="Chovatia M."/>
            <person name="Clum A."/>
            <person name="Daum C."/>
            <person name="Haridas S."/>
            <person name="He G."/>
            <person name="LaButti K."/>
            <person name="Lipzen A."/>
            <person name="Mondo S."/>
            <person name="Riley R."/>
            <person name="Salamov A."/>
            <person name="Simmons B.A."/>
            <person name="Magnuson J.K."/>
            <person name="Henrissat B."/>
            <person name="Mortensen U.H."/>
            <person name="Larsen T.O."/>
            <person name="Devries R.P."/>
            <person name="Grigoriev I.V."/>
            <person name="Machida M."/>
            <person name="Baker S.E."/>
            <person name="Andersen M.R."/>
        </authorList>
    </citation>
    <scope>NUCLEOTIDE SEQUENCE [LARGE SCALE GENOMIC DNA]</scope>
    <source>
        <strain evidence="2">IBT 14317</strain>
    </source>
</reference>
<dbReference type="InterPro" id="IPR056867">
    <property type="entry name" value="LRR_15"/>
</dbReference>
<dbReference type="SUPFAM" id="SSF52047">
    <property type="entry name" value="RNI-like"/>
    <property type="match status" value="1"/>
</dbReference>